<gene>
    <name evidence="2" type="ORF">NCTC11179_03620</name>
</gene>
<feature type="transmembrane region" description="Helical" evidence="1">
    <location>
        <begin position="125"/>
        <end position="145"/>
    </location>
</feature>
<sequence>MNFEDIKKSWDSQDISAPKLTEEALVSSMDRLPLDRIRKNTLKDIILQSVSVVGIAFFPQLYNMPAENTVMFYVVYFLFAVVSFYYIIKMAMFYRTSSTFEMNSRDSLYEVYFHARMYVQLYENFCFSLAPFVIFFIPFFMGFTLDKMIPLFTNVFFVTYFIGLCLFVFILSHYWIKRLYGRYLKQMKETLDQFKALS</sequence>
<keyword evidence="1" id="KW-0472">Membrane</keyword>
<evidence type="ECO:0000313" key="3">
    <source>
        <dbReference type="Proteomes" id="UP000255024"/>
    </source>
</evidence>
<dbReference type="Proteomes" id="UP000255024">
    <property type="component" value="Unassembled WGS sequence"/>
</dbReference>
<proteinExistence type="predicted"/>
<dbReference type="AlphaFoldDB" id="A0A378U6J4"/>
<organism evidence="2 3">
    <name type="scientific">Myroides odoratus</name>
    <name type="common">Flavobacterium odoratum</name>
    <dbReference type="NCBI Taxonomy" id="256"/>
    <lineage>
        <taxon>Bacteria</taxon>
        <taxon>Pseudomonadati</taxon>
        <taxon>Bacteroidota</taxon>
        <taxon>Flavobacteriia</taxon>
        <taxon>Flavobacteriales</taxon>
        <taxon>Flavobacteriaceae</taxon>
        <taxon>Myroides</taxon>
    </lineage>
</organism>
<accession>A0A378U6J4</accession>
<name>A0A378U6J4_MYROD</name>
<feature type="transmembrane region" description="Helical" evidence="1">
    <location>
        <begin position="151"/>
        <end position="176"/>
    </location>
</feature>
<dbReference type="EMBL" id="UGQL01000002">
    <property type="protein sequence ID" value="STZ70090.1"/>
    <property type="molecule type" value="Genomic_DNA"/>
</dbReference>
<keyword evidence="1" id="KW-0812">Transmembrane</keyword>
<feature type="transmembrane region" description="Helical" evidence="1">
    <location>
        <begin position="70"/>
        <end position="88"/>
    </location>
</feature>
<reference evidence="2 3" key="1">
    <citation type="submission" date="2018-06" db="EMBL/GenBank/DDBJ databases">
        <authorList>
            <consortium name="Pathogen Informatics"/>
            <person name="Doyle S."/>
        </authorList>
    </citation>
    <scope>NUCLEOTIDE SEQUENCE [LARGE SCALE GENOMIC DNA]</scope>
    <source>
        <strain evidence="2 3">NCTC11179</strain>
    </source>
</reference>
<evidence type="ECO:0000256" key="1">
    <source>
        <dbReference type="SAM" id="Phobius"/>
    </source>
</evidence>
<dbReference type="RefSeq" id="WP_115092828.1">
    <property type="nucleotide sequence ID" value="NZ_CP068107.1"/>
</dbReference>
<keyword evidence="1" id="KW-1133">Transmembrane helix</keyword>
<protein>
    <submittedName>
        <fullName evidence="2">Uncharacterized protein</fullName>
    </submittedName>
</protein>
<keyword evidence="3" id="KW-1185">Reference proteome</keyword>
<evidence type="ECO:0000313" key="2">
    <source>
        <dbReference type="EMBL" id="STZ70090.1"/>
    </source>
</evidence>
<feature type="transmembrane region" description="Helical" evidence="1">
    <location>
        <begin position="45"/>
        <end position="64"/>
    </location>
</feature>